<sequence>MHTQPATQHQCRHNHGIGMLLVDIDNGKPQLDSRGNWQYYCLQEHHLFTVRPNEVEAAPAEDAQKVISLV</sequence>
<organism evidence="1 2">
    <name type="scientific">Dictyobacter vulcani</name>
    <dbReference type="NCBI Taxonomy" id="2607529"/>
    <lineage>
        <taxon>Bacteria</taxon>
        <taxon>Bacillati</taxon>
        <taxon>Chloroflexota</taxon>
        <taxon>Ktedonobacteria</taxon>
        <taxon>Ktedonobacterales</taxon>
        <taxon>Dictyobacteraceae</taxon>
        <taxon>Dictyobacter</taxon>
    </lineage>
</organism>
<evidence type="ECO:0000313" key="1">
    <source>
        <dbReference type="EMBL" id="GER90254.1"/>
    </source>
</evidence>
<dbReference type="RefSeq" id="WP_151758019.1">
    <property type="nucleotide sequence ID" value="NZ_BKZW01000002.1"/>
</dbReference>
<gene>
    <name evidence="1" type="ORF">KDW_44160</name>
</gene>
<evidence type="ECO:0000313" key="2">
    <source>
        <dbReference type="Proteomes" id="UP000326912"/>
    </source>
</evidence>
<dbReference type="EMBL" id="BKZW01000002">
    <property type="protein sequence ID" value="GER90254.1"/>
    <property type="molecule type" value="Genomic_DNA"/>
</dbReference>
<name>A0A5J4KLE4_9CHLR</name>
<dbReference type="Proteomes" id="UP000326912">
    <property type="component" value="Unassembled WGS sequence"/>
</dbReference>
<protein>
    <submittedName>
        <fullName evidence="1">Uncharacterized protein</fullName>
    </submittedName>
</protein>
<keyword evidence="2" id="KW-1185">Reference proteome</keyword>
<dbReference type="AlphaFoldDB" id="A0A5J4KLE4"/>
<comment type="caution">
    <text evidence="1">The sequence shown here is derived from an EMBL/GenBank/DDBJ whole genome shotgun (WGS) entry which is preliminary data.</text>
</comment>
<proteinExistence type="predicted"/>
<reference evidence="1 2" key="1">
    <citation type="submission" date="2019-10" db="EMBL/GenBank/DDBJ databases">
        <title>Dictyobacter vulcani sp. nov., within the class Ktedonobacteria, isolated from soil of volcanic Mt. Zao.</title>
        <authorList>
            <person name="Zheng Y."/>
            <person name="Wang C.M."/>
            <person name="Sakai Y."/>
            <person name="Abe K."/>
            <person name="Yokota A."/>
            <person name="Yabe S."/>
        </authorList>
    </citation>
    <scope>NUCLEOTIDE SEQUENCE [LARGE SCALE GENOMIC DNA]</scope>
    <source>
        <strain evidence="1 2">W12</strain>
    </source>
</reference>
<accession>A0A5J4KLE4</accession>